<dbReference type="SUPFAM" id="SSF141130">
    <property type="entry name" value="Acetamidase/Formamidase-like"/>
    <property type="match status" value="1"/>
</dbReference>
<proteinExistence type="predicted"/>
<evidence type="ECO:0000256" key="1">
    <source>
        <dbReference type="SAM" id="MobiDB-lite"/>
    </source>
</evidence>
<keyword evidence="3" id="KW-1185">Reference proteome</keyword>
<dbReference type="Pfam" id="PF03069">
    <property type="entry name" value="FmdA_AmdA"/>
    <property type="match status" value="1"/>
</dbReference>
<dbReference type="AlphaFoldDB" id="A0A7M1SUL2"/>
<accession>A0A7M1SUL2</accession>
<evidence type="ECO:0000313" key="3">
    <source>
        <dbReference type="Proteomes" id="UP000593758"/>
    </source>
</evidence>
<protein>
    <submittedName>
        <fullName evidence="2">Acetamidase/formamidase family protein</fullName>
    </submittedName>
</protein>
<dbReference type="EMBL" id="CP063169">
    <property type="protein sequence ID" value="QOR71248.1"/>
    <property type="molecule type" value="Genomic_DNA"/>
</dbReference>
<dbReference type="Proteomes" id="UP000593758">
    <property type="component" value="Chromosome"/>
</dbReference>
<evidence type="ECO:0000313" key="2">
    <source>
        <dbReference type="EMBL" id="QOR71248.1"/>
    </source>
</evidence>
<name>A0A7M1SUL2_9MICO</name>
<dbReference type="PANTHER" id="PTHR31891">
    <property type="entry name" value="FORMAMIDASE C869.04-RELATED"/>
    <property type="match status" value="1"/>
</dbReference>
<dbReference type="Gene3D" id="3.10.28.20">
    <property type="entry name" value="Acetamidase/Formamidase-like domains"/>
    <property type="match status" value="1"/>
</dbReference>
<dbReference type="KEGG" id="halt:IM660_02790"/>
<feature type="region of interest" description="Disordered" evidence="1">
    <location>
        <begin position="1"/>
        <end position="24"/>
    </location>
</feature>
<dbReference type="GO" id="GO:0016811">
    <property type="term" value="F:hydrolase activity, acting on carbon-nitrogen (but not peptide) bonds, in linear amides"/>
    <property type="evidence" value="ECO:0007669"/>
    <property type="project" value="InterPro"/>
</dbReference>
<reference evidence="2 3" key="1">
    <citation type="submission" date="2020-10" db="EMBL/GenBank/DDBJ databases">
        <title>Haloactinobacterium sp. RN3S43, a bacterium isolated from saline soil.</title>
        <authorList>
            <person name="Sun J.-Q."/>
        </authorList>
    </citation>
    <scope>NUCLEOTIDE SEQUENCE [LARGE SCALE GENOMIC DNA]</scope>
    <source>
        <strain evidence="2 3">RN3S43</strain>
    </source>
</reference>
<dbReference type="PANTHER" id="PTHR31891:SF1">
    <property type="entry name" value="FORMAMIDASE C869.04-RELATED"/>
    <property type="match status" value="1"/>
</dbReference>
<sequence length="368" mass="38335">MTTPSIRIPDGGPPVLQPDSPRPGYLPATPATVLWGELPCGTDRAVVEVNRGEELVIDTVSHEGILEDQGRDPLAYFAGLGVPAERVLTDAVEIAAMVPHDPATQGPHVVTGPVHVRGARPGDVLAITVLDLALRCDYGLVSNRHGRGALPEELPAGGEDVVSVPCWTGPGGSGDATTTAYGHMAASARSEATVRFPLRPFLGTMGVATAGSERAHSVPPGPHGGNLDISLLTAGSTLYLPVQVPGALAYVGDPHFAQGDGEVALTAFEAPLRARLRFEVIPAESLPHPPMIWAETPELLVPVGLDADLDEAMRACVRSALTLLTGRGMDTAHAYAYLSAAGDFAVSQVVDRVCGVHGKIRKADLAEL</sequence>
<dbReference type="Gene3D" id="2.60.120.580">
    <property type="entry name" value="Acetamidase/Formamidase-like domains"/>
    <property type="match status" value="2"/>
</dbReference>
<dbReference type="InterPro" id="IPR004304">
    <property type="entry name" value="FmdA_AmdA"/>
</dbReference>
<dbReference type="RefSeq" id="WP_193497913.1">
    <property type="nucleotide sequence ID" value="NZ_CP063169.1"/>
</dbReference>
<organism evidence="2 3">
    <name type="scientific">Ruania alkalisoli</name>
    <dbReference type="NCBI Taxonomy" id="2779775"/>
    <lineage>
        <taxon>Bacteria</taxon>
        <taxon>Bacillati</taxon>
        <taxon>Actinomycetota</taxon>
        <taxon>Actinomycetes</taxon>
        <taxon>Micrococcales</taxon>
        <taxon>Ruaniaceae</taxon>
        <taxon>Ruania</taxon>
    </lineage>
</organism>
<gene>
    <name evidence="2" type="ORF">IM660_02790</name>
</gene>